<dbReference type="GO" id="GO:0016491">
    <property type="term" value="F:oxidoreductase activity"/>
    <property type="evidence" value="ECO:0007669"/>
    <property type="project" value="UniProtKB-KW"/>
</dbReference>
<feature type="compositionally biased region" description="Basic and acidic residues" evidence="5">
    <location>
        <begin position="15"/>
        <end position="24"/>
    </location>
</feature>
<feature type="region of interest" description="Disordered" evidence="5">
    <location>
        <begin position="1"/>
        <end position="24"/>
    </location>
</feature>
<keyword evidence="2" id="KW-0285">Flavoprotein</keyword>
<proteinExistence type="predicted"/>
<sequence>MAGITKISNGTYQQPDEKGKKMTSPEKHYDVVIVGAGNAALTSALSAALKGAKVAILEKAPEHLRGGNSYFTGGLFRFAYNGIEDISELLPEITPEEKQNIDVGSYKESEFYSDVMRVTEGLSDPSLLQVLTSQSFPTMLWMRNQGVPWILAYGRQAFEHEGKQRFWGGLIVEAVGGGKGLSDRLFELVERKNIEVLYQTSGTDLLVNQQGHIEGINAKSKSGYEKISCKSVVLACGGFEANSEMRTRYLGPGWELAKVRGTQYNTGDGINMALRIGAQSHGHWSGCHAVAWDLNAPPHGDRNVADLFQKHSYPFGLIVNVDGERFVDEGADLRNYTYAKYGREILKQPQRVAFQLFDQKTKHLLRDEYFIPQVTMVEAETIEDLAAGLDINPGQLQRTIQQYNGAVQDGDFNPTALDGKHTEGITPPKSNWAQKLDNPPYLGYAVTCGITFTFGGLKIDTNTQVQDNSDMPIPGLYAAGELTGGLFYNNYPGGSGLMSGAVFGKIAGENAAKEALI</sequence>
<dbReference type="InterPro" id="IPR027477">
    <property type="entry name" value="Succ_DH/fumarate_Rdtase_cat_sf"/>
</dbReference>
<feature type="compositionally biased region" description="Polar residues" evidence="5">
    <location>
        <begin position="1"/>
        <end position="14"/>
    </location>
</feature>
<evidence type="ECO:0000256" key="1">
    <source>
        <dbReference type="ARBA" id="ARBA00001974"/>
    </source>
</evidence>
<keyword evidence="4" id="KW-0560">Oxidoreductase</keyword>
<dbReference type="PANTHER" id="PTHR43400:SF7">
    <property type="entry name" value="FAD-DEPENDENT OXIDOREDUCTASE 2 FAD BINDING DOMAIN-CONTAINING PROTEIN"/>
    <property type="match status" value="1"/>
</dbReference>
<dbReference type="AlphaFoldDB" id="A0A381P393"/>
<dbReference type="InterPro" id="IPR003953">
    <property type="entry name" value="FAD-dep_OxRdtase_2_FAD-bd"/>
</dbReference>
<evidence type="ECO:0000256" key="2">
    <source>
        <dbReference type="ARBA" id="ARBA00022630"/>
    </source>
</evidence>
<dbReference type="EMBL" id="UINC01000775">
    <property type="protein sequence ID" value="SUZ60927.1"/>
    <property type="molecule type" value="Genomic_DNA"/>
</dbReference>
<dbReference type="NCBIfam" id="NF006130">
    <property type="entry name" value="PRK08274.1"/>
    <property type="match status" value="1"/>
</dbReference>
<organism evidence="7">
    <name type="scientific">marine metagenome</name>
    <dbReference type="NCBI Taxonomy" id="408172"/>
    <lineage>
        <taxon>unclassified sequences</taxon>
        <taxon>metagenomes</taxon>
        <taxon>ecological metagenomes</taxon>
    </lineage>
</organism>
<protein>
    <recommendedName>
        <fullName evidence="6">FAD-dependent oxidoreductase 2 FAD-binding domain-containing protein</fullName>
    </recommendedName>
</protein>
<dbReference type="Gene3D" id="3.50.50.60">
    <property type="entry name" value="FAD/NAD(P)-binding domain"/>
    <property type="match status" value="1"/>
</dbReference>
<feature type="domain" description="FAD-dependent oxidoreductase 2 FAD-binding" evidence="6">
    <location>
        <begin position="30"/>
        <end position="495"/>
    </location>
</feature>
<evidence type="ECO:0000313" key="7">
    <source>
        <dbReference type="EMBL" id="SUZ60927.1"/>
    </source>
</evidence>
<evidence type="ECO:0000256" key="5">
    <source>
        <dbReference type="SAM" id="MobiDB-lite"/>
    </source>
</evidence>
<dbReference type="Gene3D" id="3.90.700.10">
    <property type="entry name" value="Succinate dehydrogenase/fumarate reductase flavoprotein, catalytic domain"/>
    <property type="match status" value="1"/>
</dbReference>
<accession>A0A381P393</accession>
<evidence type="ECO:0000259" key="6">
    <source>
        <dbReference type="Pfam" id="PF00890"/>
    </source>
</evidence>
<dbReference type="InterPro" id="IPR036188">
    <property type="entry name" value="FAD/NAD-bd_sf"/>
</dbReference>
<dbReference type="SUPFAM" id="SSF56425">
    <property type="entry name" value="Succinate dehydrogenase/fumarate reductase flavoprotein, catalytic domain"/>
    <property type="match status" value="1"/>
</dbReference>
<reference evidence="7" key="1">
    <citation type="submission" date="2018-05" db="EMBL/GenBank/DDBJ databases">
        <authorList>
            <person name="Lanie J.A."/>
            <person name="Ng W.-L."/>
            <person name="Kazmierczak K.M."/>
            <person name="Andrzejewski T.M."/>
            <person name="Davidsen T.M."/>
            <person name="Wayne K.J."/>
            <person name="Tettelin H."/>
            <person name="Glass J.I."/>
            <person name="Rusch D."/>
            <person name="Podicherti R."/>
            <person name="Tsui H.-C.T."/>
            <person name="Winkler M.E."/>
        </authorList>
    </citation>
    <scope>NUCLEOTIDE SEQUENCE</scope>
</reference>
<dbReference type="PANTHER" id="PTHR43400">
    <property type="entry name" value="FUMARATE REDUCTASE"/>
    <property type="match status" value="1"/>
</dbReference>
<evidence type="ECO:0000256" key="4">
    <source>
        <dbReference type="ARBA" id="ARBA00023002"/>
    </source>
</evidence>
<dbReference type="SUPFAM" id="SSF51905">
    <property type="entry name" value="FAD/NAD(P)-binding domain"/>
    <property type="match status" value="1"/>
</dbReference>
<name>A0A381P393_9ZZZZ</name>
<keyword evidence="3" id="KW-0274">FAD</keyword>
<gene>
    <name evidence="7" type="ORF">METZ01_LOCUS13781</name>
</gene>
<comment type="cofactor">
    <cofactor evidence="1">
        <name>FAD</name>
        <dbReference type="ChEBI" id="CHEBI:57692"/>
    </cofactor>
</comment>
<dbReference type="Pfam" id="PF00890">
    <property type="entry name" value="FAD_binding_2"/>
    <property type="match status" value="1"/>
</dbReference>
<evidence type="ECO:0000256" key="3">
    <source>
        <dbReference type="ARBA" id="ARBA00022827"/>
    </source>
</evidence>
<dbReference type="InterPro" id="IPR050315">
    <property type="entry name" value="FAD-oxidoreductase_2"/>
</dbReference>